<gene>
    <name evidence="1" type="ORF">EVG20_g11610</name>
</gene>
<feature type="non-terminal residue" evidence="1">
    <location>
        <position position="362"/>
    </location>
</feature>
<proteinExistence type="predicted"/>
<evidence type="ECO:0000313" key="2">
    <source>
        <dbReference type="Proteomes" id="UP000298327"/>
    </source>
</evidence>
<sequence>MAHVNPAAGDANARPWTSVVVPFIGTEKGHTQIQALAGLRSPKVSIGRRKGQFKGGVNTWAGHRAAIVWSMKYCAVDASTCGEANGIKLRGAELQPRALHPERTSEQHASLTSHLYTTIQGHPLFSHSLTLYIALSDEHEQQLGLDRTSVGTRRNAFHPYGGDRPTSLPFSTYPLPPDASIPLSEFTSTTNISLSSVQQAAAAQPALPWDTEAARNVLADIANPDVQQEDIMAGFVPGMVPNHVPPPATFPVPMQAPMQDLPYVPALITYIQQGLAQPALGMNAPMNTNPNYGLPEQDVPFPEMENGTPELEPEPEVQDLVPFETLLIQLQSEANQAGIYAPKISLGATVTLKSYKSYTLGT</sequence>
<dbReference type="AlphaFoldDB" id="A0A4Y9XJZ5"/>
<dbReference type="Proteomes" id="UP000298327">
    <property type="component" value="Unassembled WGS sequence"/>
</dbReference>
<comment type="caution">
    <text evidence="1">The sequence shown here is derived from an EMBL/GenBank/DDBJ whole genome shotgun (WGS) entry which is preliminary data.</text>
</comment>
<evidence type="ECO:0000313" key="1">
    <source>
        <dbReference type="EMBL" id="TFY50285.1"/>
    </source>
</evidence>
<name>A0A4Y9XJZ5_9AGAM</name>
<protein>
    <submittedName>
        <fullName evidence="1">Uncharacterized protein</fullName>
    </submittedName>
</protein>
<dbReference type="EMBL" id="SEOQ01001902">
    <property type="protein sequence ID" value="TFY50285.1"/>
    <property type="molecule type" value="Genomic_DNA"/>
</dbReference>
<reference evidence="1 2" key="1">
    <citation type="submission" date="2019-02" db="EMBL/GenBank/DDBJ databases">
        <title>Genome sequencing of the rare red list fungi Dentipellis fragilis.</title>
        <authorList>
            <person name="Buettner E."/>
            <person name="Kellner H."/>
        </authorList>
    </citation>
    <scope>NUCLEOTIDE SEQUENCE [LARGE SCALE GENOMIC DNA]</scope>
    <source>
        <strain evidence="1 2">DSM 105465</strain>
    </source>
</reference>
<organism evidence="1 2">
    <name type="scientific">Dentipellis fragilis</name>
    <dbReference type="NCBI Taxonomy" id="205917"/>
    <lineage>
        <taxon>Eukaryota</taxon>
        <taxon>Fungi</taxon>
        <taxon>Dikarya</taxon>
        <taxon>Basidiomycota</taxon>
        <taxon>Agaricomycotina</taxon>
        <taxon>Agaricomycetes</taxon>
        <taxon>Russulales</taxon>
        <taxon>Hericiaceae</taxon>
        <taxon>Dentipellis</taxon>
    </lineage>
</organism>
<keyword evidence="2" id="KW-1185">Reference proteome</keyword>
<accession>A0A4Y9XJZ5</accession>